<feature type="transmembrane region" description="Helical" evidence="1">
    <location>
        <begin position="454"/>
        <end position="471"/>
    </location>
</feature>
<accession>A0ABT9JP84</accession>
<evidence type="ECO:0008006" key="4">
    <source>
        <dbReference type="Google" id="ProtNLM"/>
    </source>
</evidence>
<feature type="transmembrane region" description="Helical" evidence="1">
    <location>
        <begin position="98"/>
        <end position="117"/>
    </location>
</feature>
<feature type="transmembrane region" description="Helical" evidence="1">
    <location>
        <begin position="428"/>
        <end position="448"/>
    </location>
</feature>
<comment type="caution">
    <text evidence="2">The sequence shown here is derived from an EMBL/GenBank/DDBJ whole genome shotgun (WGS) entry which is preliminary data.</text>
</comment>
<name>A0ABT9JP84_9PROT</name>
<feature type="transmembrane region" description="Helical" evidence="1">
    <location>
        <begin position="152"/>
        <end position="170"/>
    </location>
</feature>
<dbReference type="RefSeq" id="WP_306388075.1">
    <property type="nucleotide sequence ID" value="NZ_JAVCAP010000001.1"/>
</dbReference>
<proteinExistence type="predicted"/>
<dbReference type="Proteomes" id="UP001225906">
    <property type="component" value="Unassembled WGS sequence"/>
</dbReference>
<organism evidence="2 3">
    <name type="scientific">Methylophilus aquaticus</name>
    <dbReference type="NCBI Taxonomy" id="1971610"/>
    <lineage>
        <taxon>Bacteria</taxon>
        <taxon>Pseudomonadati</taxon>
        <taxon>Pseudomonadota</taxon>
        <taxon>Betaproteobacteria</taxon>
        <taxon>Nitrosomonadales</taxon>
        <taxon>Methylophilaceae</taxon>
        <taxon>Methylophilus</taxon>
    </lineage>
</organism>
<feature type="transmembrane region" description="Helical" evidence="1">
    <location>
        <begin position="123"/>
        <end position="145"/>
    </location>
</feature>
<evidence type="ECO:0000313" key="3">
    <source>
        <dbReference type="Proteomes" id="UP001225906"/>
    </source>
</evidence>
<protein>
    <recommendedName>
        <fullName evidence="4">Glycosyltransferase RgtA/B/C/D-like domain-containing protein</fullName>
    </recommendedName>
</protein>
<sequence>MQKMDGRLYRFDGFENALASYYLATQGQMTLDGQHPSNFREPVPIVFTALHLRLFTDIPSLPLSGEMLGPIQQGERISQMEVRYPKEFLRDAWQRIQLSHVLIPFVFGSMVLLYFLARKFTDKSWLAGVVVLIAWLYFFNSAYFLYRPMTEYFITFFLLALSLSLVRLLAAPGGRAAFFSGLMFGLAALTKASVFYAALGVIPVLGFMMHRLKAVNGVQAWRLTAMLASGLLLVTLPWMVRNYVQLGTASLSDRGGQVLLTRAFKNQMTGDEYKAAYFVYAPYELKTLPAFRHLFGFDDPKRDLTVELQRLIRSRPGDAQAAEVGNVDGAISFFHKAVAYARLQMRLHPEDADQRVKAHALELIQSNLFSHLKTMPLYVWRGIWSFGVPDPVQSYCGGVLGVVLNVCCFVSFLCLPIYAWISRRVDLLIVFAVPWGLFWFYASLSHFIPRYSAPMIPFAVLAFLLLLQVAIKKTGALFFGR</sequence>
<keyword evidence="1" id="KW-0472">Membrane</keyword>
<feature type="transmembrane region" description="Helical" evidence="1">
    <location>
        <begin position="182"/>
        <end position="208"/>
    </location>
</feature>
<reference evidence="3" key="1">
    <citation type="journal article" date="2019" name="Int. J. Syst. Evol. Microbiol.">
        <title>The Global Catalogue of Microorganisms (GCM) 10K type strain sequencing project: providing services to taxonomists for standard genome sequencing and annotation.</title>
        <authorList>
            <consortium name="The Broad Institute Genomics Platform"/>
            <consortium name="The Broad Institute Genome Sequencing Center for Infectious Disease"/>
            <person name="Wu L."/>
            <person name="Ma J."/>
        </authorList>
    </citation>
    <scope>NUCLEOTIDE SEQUENCE [LARGE SCALE GENOMIC DNA]</scope>
    <source>
        <strain evidence="3">VKM B-3159</strain>
    </source>
</reference>
<keyword evidence="1" id="KW-1133">Transmembrane helix</keyword>
<gene>
    <name evidence="2" type="ORF">Q9291_00780</name>
</gene>
<keyword evidence="1" id="KW-0812">Transmembrane</keyword>
<dbReference type="EMBL" id="JAVCAP010000001">
    <property type="protein sequence ID" value="MDP8566369.1"/>
    <property type="molecule type" value="Genomic_DNA"/>
</dbReference>
<evidence type="ECO:0000313" key="2">
    <source>
        <dbReference type="EMBL" id="MDP8566369.1"/>
    </source>
</evidence>
<keyword evidence="3" id="KW-1185">Reference proteome</keyword>
<feature type="transmembrane region" description="Helical" evidence="1">
    <location>
        <begin position="220"/>
        <end position="240"/>
    </location>
</feature>
<evidence type="ECO:0000256" key="1">
    <source>
        <dbReference type="SAM" id="Phobius"/>
    </source>
</evidence>
<feature type="transmembrane region" description="Helical" evidence="1">
    <location>
        <begin position="399"/>
        <end position="421"/>
    </location>
</feature>